<organism evidence="1 2">
    <name type="scientific">Fusarium austroafricanum</name>
    <dbReference type="NCBI Taxonomy" id="2364996"/>
    <lineage>
        <taxon>Eukaryota</taxon>
        <taxon>Fungi</taxon>
        <taxon>Dikarya</taxon>
        <taxon>Ascomycota</taxon>
        <taxon>Pezizomycotina</taxon>
        <taxon>Sordariomycetes</taxon>
        <taxon>Hypocreomycetidae</taxon>
        <taxon>Hypocreales</taxon>
        <taxon>Nectriaceae</taxon>
        <taxon>Fusarium</taxon>
        <taxon>Fusarium concolor species complex</taxon>
    </lineage>
</organism>
<sequence length="144" mass="16527">MVPTTTSEFKDVPPVLSDGGLICSCCGECELLGTLKDMEAYIKVHIDRQTVRDSEYFTCLIYDEFTLYVATPPRSSSGDYIWRVRDLEISGDIKVLWEANKQLWLLKQKHFWFMPILLQPSFSISVLDTEKPDSPFLICPGFHL</sequence>
<proteinExistence type="predicted"/>
<reference evidence="1" key="1">
    <citation type="submission" date="2020-01" db="EMBL/GenBank/DDBJ databases">
        <title>Identification and distribution of gene clusters putatively required for synthesis of sphingolipid metabolism inhibitors in phylogenetically diverse species of the filamentous fungus Fusarium.</title>
        <authorList>
            <person name="Kim H.-S."/>
            <person name="Busman M."/>
            <person name="Brown D.W."/>
            <person name="Divon H."/>
            <person name="Uhlig S."/>
            <person name="Proctor R.H."/>
        </authorList>
    </citation>
    <scope>NUCLEOTIDE SEQUENCE</scope>
    <source>
        <strain evidence="1">NRRL 53441</strain>
    </source>
</reference>
<evidence type="ECO:0000313" key="2">
    <source>
        <dbReference type="Proteomes" id="UP000605986"/>
    </source>
</evidence>
<dbReference type="Proteomes" id="UP000605986">
    <property type="component" value="Unassembled WGS sequence"/>
</dbReference>
<protein>
    <submittedName>
        <fullName evidence="1">Uncharacterized protein</fullName>
    </submittedName>
</protein>
<dbReference type="AlphaFoldDB" id="A0A8H4JIF1"/>
<accession>A0A8H4JIF1</accession>
<evidence type="ECO:0000313" key="1">
    <source>
        <dbReference type="EMBL" id="KAF4430310.1"/>
    </source>
</evidence>
<name>A0A8H4JIF1_9HYPO</name>
<dbReference type="EMBL" id="JAADJG010000987">
    <property type="protein sequence ID" value="KAF4430310.1"/>
    <property type="molecule type" value="Genomic_DNA"/>
</dbReference>
<gene>
    <name evidence="1" type="ORF">F53441_13964</name>
</gene>
<keyword evidence="2" id="KW-1185">Reference proteome</keyword>
<comment type="caution">
    <text evidence="1">The sequence shown here is derived from an EMBL/GenBank/DDBJ whole genome shotgun (WGS) entry which is preliminary data.</text>
</comment>
<dbReference type="OrthoDB" id="8062037at2759"/>